<dbReference type="Proteomes" id="UP001244564">
    <property type="component" value="Chromosome"/>
</dbReference>
<protein>
    <submittedName>
        <fullName evidence="1">Uncharacterized protein</fullName>
    </submittedName>
</protein>
<dbReference type="GeneID" id="74905186"/>
<name>A0ABY8KHP8_9BACI</name>
<organism evidence="1 2">
    <name type="scientific">Lysinibacillus capsici</name>
    <dbReference type="NCBI Taxonomy" id="2115968"/>
    <lineage>
        <taxon>Bacteria</taxon>
        <taxon>Bacillati</taxon>
        <taxon>Bacillota</taxon>
        <taxon>Bacilli</taxon>
        <taxon>Bacillales</taxon>
        <taxon>Bacillaceae</taxon>
        <taxon>Lysinibacillus</taxon>
    </lineage>
</organism>
<evidence type="ECO:0000313" key="2">
    <source>
        <dbReference type="Proteomes" id="UP001244564"/>
    </source>
</evidence>
<proteinExistence type="predicted"/>
<dbReference type="EMBL" id="CP122283">
    <property type="protein sequence ID" value="WGF39024.1"/>
    <property type="molecule type" value="Genomic_DNA"/>
</dbReference>
<evidence type="ECO:0000313" key="1">
    <source>
        <dbReference type="EMBL" id="WGF39024.1"/>
    </source>
</evidence>
<reference evidence="1 2" key="1">
    <citation type="submission" date="2023-04" db="EMBL/GenBank/DDBJ databases">
        <title>Genomic of Lysinibacillus capsici TSBLM.</title>
        <authorList>
            <person name="Hu X.S."/>
            <person name="Yu C.H."/>
        </authorList>
    </citation>
    <scope>NUCLEOTIDE SEQUENCE [LARGE SCALE GENOMIC DNA]</scope>
    <source>
        <strain evidence="1 2">TSBLM</strain>
    </source>
</reference>
<dbReference type="RefSeq" id="WP_004224152.1">
    <property type="nucleotide sequence ID" value="NZ_CP061203.1"/>
</dbReference>
<gene>
    <name evidence="1" type="ORF">QBO96_01835</name>
</gene>
<sequence length="144" mass="16179">MNKLFRFKILLLVFMISLATTFAIPFYTYATEIDSDSKVNPLGAGEWDFKGQQNPTLGAGVAWLTNEYVATDGGNFKIDMQSTFYSSNYVHTTYFVNGVKKFTLLNSIDDYKGTVQIGNLNAGDRVQFSILVDKGDKFTLSFYD</sequence>
<keyword evidence="2" id="KW-1185">Reference proteome</keyword>
<accession>A0ABY8KHP8</accession>